<keyword evidence="7" id="KW-1133">Transmembrane helix</keyword>
<feature type="transmembrane region" description="Helical" evidence="7">
    <location>
        <begin position="12"/>
        <end position="32"/>
    </location>
</feature>
<dbReference type="CDD" id="cd00082">
    <property type="entry name" value="HisKA"/>
    <property type="match status" value="1"/>
</dbReference>
<dbReference type="SUPFAM" id="SSF47384">
    <property type="entry name" value="Homodimeric domain of signal transducing histidine kinase"/>
    <property type="match status" value="1"/>
</dbReference>
<dbReference type="AlphaFoldDB" id="A0A4U2Z766"/>
<evidence type="ECO:0000256" key="1">
    <source>
        <dbReference type="ARBA" id="ARBA00000085"/>
    </source>
</evidence>
<reference evidence="9 10" key="1">
    <citation type="submission" date="2019-04" db="EMBL/GenBank/DDBJ databases">
        <title>Sulfurimonas crateris sp. nov. a facultative anaerobic sulfur-oxidizing chemolithautotrophic bacterium isolated from a terrestrial mud vulcano.</title>
        <authorList>
            <person name="Ratnikova N.M."/>
            <person name="Slobodkin A.I."/>
            <person name="Merkel A.Y."/>
            <person name="Novikov A."/>
            <person name="Bonch-Osmolovskaya E.A."/>
            <person name="Slobodkina G.B."/>
        </authorList>
    </citation>
    <scope>NUCLEOTIDE SEQUENCE [LARGE SCALE GENOMIC DNA]</scope>
    <source>
        <strain evidence="9 10">SN118</strain>
    </source>
</reference>
<keyword evidence="7" id="KW-0812">Transmembrane</keyword>
<keyword evidence="3" id="KW-0597">Phosphoprotein</keyword>
<dbReference type="InterPro" id="IPR036890">
    <property type="entry name" value="HATPase_C_sf"/>
</dbReference>
<keyword evidence="5 9" id="KW-0418">Kinase</keyword>
<dbReference type="InterPro" id="IPR003661">
    <property type="entry name" value="HisK_dim/P_dom"/>
</dbReference>
<keyword evidence="4" id="KW-0808">Transferase</keyword>
<dbReference type="Gene3D" id="1.10.287.130">
    <property type="match status" value="1"/>
</dbReference>
<dbReference type="Gene3D" id="3.30.565.10">
    <property type="entry name" value="Histidine kinase-like ATPase, C-terminal domain"/>
    <property type="match status" value="1"/>
</dbReference>
<keyword evidence="7" id="KW-0472">Membrane</keyword>
<dbReference type="PANTHER" id="PTHR45453">
    <property type="entry name" value="PHOSPHATE REGULON SENSOR PROTEIN PHOR"/>
    <property type="match status" value="1"/>
</dbReference>
<dbReference type="RefSeq" id="WP_137014836.1">
    <property type="nucleotide sequence ID" value="NZ_SZPX01000007.1"/>
</dbReference>
<dbReference type="InterPro" id="IPR005467">
    <property type="entry name" value="His_kinase_dom"/>
</dbReference>
<protein>
    <recommendedName>
        <fullName evidence="2">histidine kinase</fullName>
        <ecNumber evidence="2">2.7.13.3</ecNumber>
    </recommendedName>
</protein>
<feature type="transmembrane region" description="Helical" evidence="7">
    <location>
        <begin position="115"/>
        <end position="139"/>
    </location>
</feature>
<keyword evidence="6" id="KW-0902">Two-component regulatory system</keyword>
<dbReference type="GO" id="GO:0004721">
    <property type="term" value="F:phosphoprotein phosphatase activity"/>
    <property type="evidence" value="ECO:0007669"/>
    <property type="project" value="TreeGrafter"/>
</dbReference>
<dbReference type="InterPro" id="IPR003594">
    <property type="entry name" value="HATPase_dom"/>
</dbReference>
<dbReference type="InterPro" id="IPR036097">
    <property type="entry name" value="HisK_dim/P_sf"/>
</dbReference>
<evidence type="ECO:0000313" key="9">
    <source>
        <dbReference type="EMBL" id="TKI68731.1"/>
    </source>
</evidence>
<feature type="domain" description="Histidine kinase" evidence="8">
    <location>
        <begin position="154"/>
        <end position="349"/>
    </location>
</feature>
<dbReference type="Pfam" id="PF02518">
    <property type="entry name" value="HATPase_c"/>
    <property type="match status" value="1"/>
</dbReference>
<accession>A0A4U2Z766</accession>
<dbReference type="InterPro" id="IPR004358">
    <property type="entry name" value="Sig_transdc_His_kin-like_C"/>
</dbReference>
<proteinExistence type="predicted"/>
<name>A0A4U2Z766_9BACT</name>
<evidence type="ECO:0000259" key="8">
    <source>
        <dbReference type="PROSITE" id="PS50109"/>
    </source>
</evidence>
<dbReference type="OrthoDB" id="5342753at2"/>
<evidence type="ECO:0000256" key="5">
    <source>
        <dbReference type="ARBA" id="ARBA00022777"/>
    </source>
</evidence>
<dbReference type="PROSITE" id="PS50109">
    <property type="entry name" value="HIS_KIN"/>
    <property type="match status" value="1"/>
</dbReference>
<comment type="caution">
    <text evidence="9">The sequence shown here is derived from an EMBL/GenBank/DDBJ whole genome shotgun (WGS) entry which is preliminary data.</text>
</comment>
<dbReference type="PRINTS" id="PR00344">
    <property type="entry name" value="BCTRLSENSOR"/>
</dbReference>
<evidence type="ECO:0000313" key="10">
    <source>
        <dbReference type="Proteomes" id="UP000309561"/>
    </source>
</evidence>
<dbReference type="SMART" id="SM00387">
    <property type="entry name" value="HATPase_c"/>
    <property type="match status" value="1"/>
</dbReference>
<dbReference type="GO" id="GO:0016036">
    <property type="term" value="P:cellular response to phosphate starvation"/>
    <property type="evidence" value="ECO:0007669"/>
    <property type="project" value="TreeGrafter"/>
</dbReference>
<dbReference type="SUPFAM" id="SSF55874">
    <property type="entry name" value="ATPase domain of HSP90 chaperone/DNA topoisomerase II/histidine kinase"/>
    <property type="match status" value="1"/>
</dbReference>
<evidence type="ECO:0000256" key="7">
    <source>
        <dbReference type="SAM" id="Phobius"/>
    </source>
</evidence>
<dbReference type="SMART" id="SM00388">
    <property type="entry name" value="HisKA"/>
    <property type="match status" value="1"/>
</dbReference>
<evidence type="ECO:0000256" key="3">
    <source>
        <dbReference type="ARBA" id="ARBA00022553"/>
    </source>
</evidence>
<dbReference type="GO" id="GO:0005886">
    <property type="term" value="C:plasma membrane"/>
    <property type="evidence" value="ECO:0007669"/>
    <property type="project" value="TreeGrafter"/>
</dbReference>
<evidence type="ECO:0000256" key="2">
    <source>
        <dbReference type="ARBA" id="ARBA00012438"/>
    </source>
</evidence>
<organism evidence="9 10">
    <name type="scientific">Sulfurimonas crateris</name>
    <dbReference type="NCBI Taxonomy" id="2574727"/>
    <lineage>
        <taxon>Bacteria</taxon>
        <taxon>Pseudomonadati</taxon>
        <taxon>Campylobacterota</taxon>
        <taxon>Epsilonproteobacteria</taxon>
        <taxon>Campylobacterales</taxon>
        <taxon>Sulfurimonadaceae</taxon>
        <taxon>Sulfurimonas</taxon>
    </lineage>
</organism>
<dbReference type="EC" id="2.7.13.3" evidence="2"/>
<sequence length="351" mass="41057">MSRAERESFLKSFLLFFSSLGILIATLFYINYTKEIQTLDEQLFSEMRLCSFDLKCDKFEIEFIEPKEQKLYALYKDESGLKSYYPIPNSQKYIMELAFSLQDYDIALKELQREALYSFLPILGVVLILSILFSIYALYPLRSALLLTQEFIKDILHDFNTPLSSLRLNSAMLKKEFKESEKLERIEKSVENILSLQEHLRSYLQNHHQEKEKFDIREIIEENIYMLEKNYQNMEFKVEMPKIELFTSRDALFRIVGNILSNAAKYNKADGLVMVSYSDKTQTLHITDTGRGIKDAKRIFERFYKEQERGLGIGLHIVKKLSDELGIKIEVKSELGVGSDFALNLSKLTLR</sequence>
<dbReference type="PANTHER" id="PTHR45453:SF1">
    <property type="entry name" value="PHOSPHATE REGULON SENSOR PROTEIN PHOR"/>
    <property type="match status" value="1"/>
</dbReference>
<dbReference type="InterPro" id="IPR050351">
    <property type="entry name" value="BphY/WalK/GraS-like"/>
</dbReference>
<comment type="catalytic activity">
    <reaction evidence="1">
        <text>ATP + protein L-histidine = ADP + protein N-phospho-L-histidine.</text>
        <dbReference type="EC" id="2.7.13.3"/>
    </reaction>
</comment>
<dbReference type="Pfam" id="PF00512">
    <property type="entry name" value="HisKA"/>
    <property type="match status" value="1"/>
</dbReference>
<keyword evidence="10" id="KW-1185">Reference proteome</keyword>
<evidence type="ECO:0000256" key="6">
    <source>
        <dbReference type="ARBA" id="ARBA00023012"/>
    </source>
</evidence>
<dbReference type="Proteomes" id="UP000309561">
    <property type="component" value="Unassembled WGS sequence"/>
</dbReference>
<dbReference type="GO" id="GO:0000155">
    <property type="term" value="F:phosphorelay sensor kinase activity"/>
    <property type="evidence" value="ECO:0007669"/>
    <property type="project" value="InterPro"/>
</dbReference>
<evidence type="ECO:0000256" key="4">
    <source>
        <dbReference type="ARBA" id="ARBA00022679"/>
    </source>
</evidence>
<gene>
    <name evidence="9" type="ORF">FCU45_09985</name>
</gene>
<dbReference type="EMBL" id="SZPX01000007">
    <property type="protein sequence ID" value="TKI68731.1"/>
    <property type="molecule type" value="Genomic_DNA"/>
</dbReference>
<dbReference type="CDD" id="cd00075">
    <property type="entry name" value="HATPase"/>
    <property type="match status" value="1"/>
</dbReference>